<dbReference type="Proteomes" id="UP000569018">
    <property type="component" value="Unassembled WGS sequence"/>
</dbReference>
<keyword evidence="1" id="KW-0472">Membrane</keyword>
<comment type="caution">
    <text evidence="2">The sequence shown here is derived from an EMBL/GenBank/DDBJ whole genome shotgun (WGS) entry which is preliminary data.</text>
</comment>
<keyword evidence="1" id="KW-1133">Transmembrane helix</keyword>
<protein>
    <submittedName>
        <fullName evidence="2">Uncharacterized protein</fullName>
    </submittedName>
</protein>
<accession>A0A6V8Q4A6</accession>
<dbReference type="EMBL" id="BLSD01000052">
    <property type="protein sequence ID" value="GFP39427.1"/>
    <property type="molecule type" value="Genomic_DNA"/>
</dbReference>
<reference evidence="2 3" key="1">
    <citation type="journal article" date="2020" name="Front. Microbiol.">
        <title>Single-cell genomics of novel Actinobacteria with the Wood-Ljungdahl pathway discovered in a serpentinizing system.</title>
        <authorList>
            <person name="Merino N."/>
            <person name="Kawai M."/>
            <person name="Boyd E.S."/>
            <person name="Colman D.R."/>
            <person name="McGlynn S.E."/>
            <person name="Nealson K.H."/>
            <person name="Kurokawa K."/>
            <person name="Hongoh Y."/>
        </authorList>
    </citation>
    <scope>NUCLEOTIDE SEQUENCE [LARGE SCALE GENOMIC DNA]</scope>
    <source>
        <strain evidence="2 3">S47</strain>
    </source>
</reference>
<gene>
    <name evidence="2" type="ORF">HKBW3S47_01126</name>
</gene>
<name>A0A6V8Q4A6_9ACTN</name>
<proteinExistence type="predicted"/>
<evidence type="ECO:0000313" key="2">
    <source>
        <dbReference type="EMBL" id="GFP39427.1"/>
    </source>
</evidence>
<keyword evidence="1" id="KW-0812">Transmembrane</keyword>
<evidence type="ECO:0000313" key="3">
    <source>
        <dbReference type="Proteomes" id="UP000569018"/>
    </source>
</evidence>
<evidence type="ECO:0000256" key="1">
    <source>
        <dbReference type="SAM" id="Phobius"/>
    </source>
</evidence>
<dbReference type="AlphaFoldDB" id="A0A6V8Q4A6"/>
<sequence>MDPMTQFVPIRVFIKNSIGVTAKRSKFVYLALSGESKSDGKLAQNLVFAVTPVFLPGFFPSGILIRLVGLQ</sequence>
<feature type="transmembrane region" description="Helical" evidence="1">
    <location>
        <begin position="46"/>
        <end position="68"/>
    </location>
</feature>
<organism evidence="2 3">
    <name type="scientific">Candidatus Hakubella thermalkaliphila</name>
    <dbReference type="NCBI Taxonomy" id="2754717"/>
    <lineage>
        <taxon>Bacteria</taxon>
        <taxon>Bacillati</taxon>
        <taxon>Actinomycetota</taxon>
        <taxon>Actinomycetota incertae sedis</taxon>
        <taxon>Candidatus Hakubellales</taxon>
        <taxon>Candidatus Hakubellaceae</taxon>
        <taxon>Candidatus Hakubella</taxon>
    </lineage>
</organism>